<dbReference type="Pfam" id="PF01409">
    <property type="entry name" value="tRNA-synt_2d"/>
    <property type="match status" value="1"/>
</dbReference>
<evidence type="ECO:0000256" key="12">
    <source>
        <dbReference type="ARBA" id="ARBA00049255"/>
    </source>
</evidence>
<sequence>MATPTPSSRHLFKSLARRYQARHLRLSELTSSLSYSSHHHQWPNNDHPIPATLNLASKSSAHLPTTASLNTTAAFSFSTDASTTSPINLESPNCNIPPHIADRVLLTPKLYQQPPHPLCTIKEKIETFFPGFDYVDSKDPIVKSTANFDSLLIPPDHVSRSKSDTYYVDHPDVCLRTHTSAHQLELLKQGHKEFLCTGDVYRRDDIDKSHYPIFHQMEGVKVFDLLPEGTMSDPEQNVELVMEDLKKTLEGLAQHLFGPVECRWVEEYFPFTHPSLELEIWYQDDWMEVLGCGVMQPKILQDAGYDTTKHQAWAFGLGLERLAMVLFEIPDIRLFWSQDERFWNQFQPGEITKFQPYSKYPPCFKDVSFWVDDAAAGDHEAAKNFHVNELNDLLRQVGGDLIEAVELVDQFTHPKTNRESHCYRITYRSMDRSLTNQEIDALQEQVRDKISNQLNVELR</sequence>
<comment type="subcellular location">
    <subcellularLocation>
        <location evidence="1">Mitochondrion matrix</location>
    </subcellularLocation>
</comment>
<dbReference type="InterPro" id="IPR006195">
    <property type="entry name" value="aa-tRNA-synth_II"/>
</dbReference>
<name>A0AAD2G964_9STRA</name>
<evidence type="ECO:0000259" key="14">
    <source>
        <dbReference type="PROSITE" id="PS51447"/>
    </source>
</evidence>
<keyword evidence="5" id="KW-0547">Nucleotide-binding</keyword>
<evidence type="ECO:0000313" key="16">
    <source>
        <dbReference type="Proteomes" id="UP001295423"/>
    </source>
</evidence>
<keyword evidence="6" id="KW-0067">ATP-binding</keyword>
<keyword evidence="10" id="KW-0030">Aminoacyl-tRNA synthetase</keyword>
<dbReference type="GO" id="GO:0005759">
    <property type="term" value="C:mitochondrial matrix"/>
    <property type="evidence" value="ECO:0007669"/>
    <property type="project" value="UniProtKB-SubCell"/>
</dbReference>
<dbReference type="InterPro" id="IPR002319">
    <property type="entry name" value="Phenylalanyl-tRNA_Synthase"/>
</dbReference>
<evidence type="ECO:0000256" key="11">
    <source>
        <dbReference type="ARBA" id="ARBA00031194"/>
    </source>
</evidence>
<dbReference type="GO" id="GO:0004826">
    <property type="term" value="F:phenylalanine-tRNA ligase activity"/>
    <property type="evidence" value="ECO:0007669"/>
    <property type="project" value="UniProtKB-EC"/>
</dbReference>
<comment type="similarity">
    <text evidence="2">Belongs to the class-II aminoacyl-tRNA synthetase family.</text>
</comment>
<dbReference type="PANTHER" id="PTHR11538">
    <property type="entry name" value="PHENYLALANYL-TRNA SYNTHETASE"/>
    <property type="match status" value="1"/>
</dbReference>
<dbReference type="PROSITE" id="PS51447">
    <property type="entry name" value="FDX_ACB"/>
    <property type="match status" value="1"/>
</dbReference>
<dbReference type="InterPro" id="IPR004530">
    <property type="entry name" value="Phe-tRNA-synth_IIc_mito"/>
</dbReference>
<dbReference type="AlphaFoldDB" id="A0AAD2G964"/>
<evidence type="ECO:0000256" key="6">
    <source>
        <dbReference type="ARBA" id="ARBA00022840"/>
    </source>
</evidence>
<comment type="caution">
    <text evidence="15">The sequence shown here is derived from an EMBL/GenBank/DDBJ whole genome shotgun (WGS) entry which is preliminary data.</text>
</comment>
<dbReference type="InterPro" id="IPR005121">
    <property type="entry name" value="Fdx_antiC-bd"/>
</dbReference>
<proteinExistence type="inferred from homology"/>
<dbReference type="PROSITE" id="PS50862">
    <property type="entry name" value="AA_TRNA_LIGASE_II"/>
    <property type="match status" value="1"/>
</dbReference>
<dbReference type="SMART" id="SM00896">
    <property type="entry name" value="FDX-ACB"/>
    <property type="match status" value="1"/>
</dbReference>
<dbReference type="CDD" id="cd00496">
    <property type="entry name" value="PheRS_alpha_core"/>
    <property type="match status" value="1"/>
</dbReference>
<evidence type="ECO:0000256" key="9">
    <source>
        <dbReference type="ARBA" id="ARBA00023128"/>
    </source>
</evidence>
<dbReference type="Proteomes" id="UP001295423">
    <property type="component" value="Unassembled WGS sequence"/>
</dbReference>
<dbReference type="GO" id="GO:0005524">
    <property type="term" value="F:ATP binding"/>
    <property type="evidence" value="ECO:0007669"/>
    <property type="project" value="UniProtKB-KW"/>
</dbReference>
<dbReference type="SUPFAM" id="SSF54991">
    <property type="entry name" value="Anticodon-binding domain of PheRS"/>
    <property type="match status" value="1"/>
</dbReference>
<gene>
    <name evidence="15" type="ORF">CYCCA115_LOCUS20687</name>
</gene>
<dbReference type="PANTHER" id="PTHR11538:SF41">
    <property type="entry name" value="PHENYLALANINE--TRNA LIGASE, MITOCHONDRIAL"/>
    <property type="match status" value="1"/>
</dbReference>
<keyword evidence="7" id="KW-0648">Protein biosynthesis</keyword>
<evidence type="ECO:0000256" key="5">
    <source>
        <dbReference type="ARBA" id="ARBA00022741"/>
    </source>
</evidence>
<dbReference type="SUPFAM" id="SSF55681">
    <property type="entry name" value="Class II aaRS and biotin synthetases"/>
    <property type="match status" value="1"/>
</dbReference>
<keyword evidence="8" id="KW-0809">Transit peptide</keyword>
<evidence type="ECO:0000313" key="15">
    <source>
        <dbReference type="EMBL" id="CAJ1964554.1"/>
    </source>
</evidence>
<evidence type="ECO:0000256" key="2">
    <source>
        <dbReference type="ARBA" id="ARBA00008226"/>
    </source>
</evidence>
<evidence type="ECO:0000256" key="1">
    <source>
        <dbReference type="ARBA" id="ARBA00004305"/>
    </source>
</evidence>
<dbReference type="GO" id="GO:0000049">
    <property type="term" value="F:tRNA binding"/>
    <property type="evidence" value="ECO:0007669"/>
    <property type="project" value="InterPro"/>
</dbReference>
<evidence type="ECO:0000256" key="10">
    <source>
        <dbReference type="ARBA" id="ARBA00023146"/>
    </source>
</evidence>
<dbReference type="NCBIfam" id="TIGR00469">
    <property type="entry name" value="pheS_mito"/>
    <property type="match status" value="1"/>
</dbReference>
<dbReference type="InterPro" id="IPR036690">
    <property type="entry name" value="Fdx_antiC-bd_sf"/>
</dbReference>
<comment type="catalytic activity">
    <reaction evidence="12">
        <text>tRNA(Phe) + L-phenylalanine + ATP = L-phenylalanyl-tRNA(Phe) + AMP + diphosphate + H(+)</text>
        <dbReference type="Rhea" id="RHEA:19413"/>
        <dbReference type="Rhea" id="RHEA-COMP:9668"/>
        <dbReference type="Rhea" id="RHEA-COMP:9699"/>
        <dbReference type="ChEBI" id="CHEBI:15378"/>
        <dbReference type="ChEBI" id="CHEBI:30616"/>
        <dbReference type="ChEBI" id="CHEBI:33019"/>
        <dbReference type="ChEBI" id="CHEBI:58095"/>
        <dbReference type="ChEBI" id="CHEBI:78442"/>
        <dbReference type="ChEBI" id="CHEBI:78531"/>
        <dbReference type="ChEBI" id="CHEBI:456215"/>
        <dbReference type="EC" id="6.1.1.20"/>
    </reaction>
</comment>
<dbReference type="EMBL" id="CAKOGP040002191">
    <property type="protein sequence ID" value="CAJ1964554.1"/>
    <property type="molecule type" value="Genomic_DNA"/>
</dbReference>
<keyword evidence="9" id="KW-0496">Mitochondrion</keyword>
<dbReference type="GO" id="GO:0006432">
    <property type="term" value="P:phenylalanyl-tRNA aminoacylation"/>
    <property type="evidence" value="ECO:0007669"/>
    <property type="project" value="InterPro"/>
</dbReference>
<evidence type="ECO:0000256" key="3">
    <source>
        <dbReference type="ARBA" id="ARBA00012814"/>
    </source>
</evidence>
<keyword evidence="4" id="KW-0436">Ligase</keyword>
<keyword evidence="16" id="KW-1185">Reference proteome</keyword>
<dbReference type="FunFam" id="3.30.70.380:FF:000002">
    <property type="entry name" value="phenylalanine--tRNA ligase, mitochondrial"/>
    <property type="match status" value="1"/>
</dbReference>
<evidence type="ECO:0000256" key="7">
    <source>
        <dbReference type="ARBA" id="ARBA00022917"/>
    </source>
</evidence>
<dbReference type="Gene3D" id="3.30.930.10">
    <property type="entry name" value="Bira Bifunctional Protein, Domain 2"/>
    <property type="match status" value="2"/>
</dbReference>
<reference evidence="15" key="1">
    <citation type="submission" date="2023-08" db="EMBL/GenBank/DDBJ databases">
        <authorList>
            <person name="Audoor S."/>
            <person name="Bilcke G."/>
        </authorList>
    </citation>
    <scope>NUCLEOTIDE SEQUENCE</scope>
</reference>
<feature type="domain" description="Aminoacyl-transfer RNA synthetases class-II family profile" evidence="13">
    <location>
        <begin position="121"/>
        <end position="356"/>
    </location>
</feature>
<protein>
    <recommendedName>
        <fullName evidence="3">phenylalanine--tRNA ligase</fullName>
        <ecNumber evidence="3">6.1.1.20</ecNumber>
    </recommendedName>
    <alternativeName>
        <fullName evidence="11">Phenylalanyl-tRNA synthetase</fullName>
    </alternativeName>
</protein>
<dbReference type="Gene3D" id="3.30.70.380">
    <property type="entry name" value="Ferrodoxin-fold anticodon-binding domain"/>
    <property type="match status" value="1"/>
</dbReference>
<evidence type="ECO:0000259" key="13">
    <source>
        <dbReference type="PROSITE" id="PS50862"/>
    </source>
</evidence>
<dbReference type="EC" id="6.1.1.20" evidence="3"/>
<accession>A0AAD2G964</accession>
<evidence type="ECO:0000256" key="8">
    <source>
        <dbReference type="ARBA" id="ARBA00022946"/>
    </source>
</evidence>
<organism evidence="15 16">
    <name type="scientific">Cylindrotheca closterium</name>
    <dbReference type="NCBI Taxonomy" id="2856"/>
    <lineage>
        <taxon>Eukaryota</taxon>
        <taxon>Sar</taxon>
        <taxon>Stramenopiles</taxon>
        <taxon>Ochrophyta</taxon>
        <taxon>Bacillariophyta</taxon>
        <taxon>Bacillariophyceae</taxon>
        <taxon>Bacillariophycidae</taxon>
        <taxon>Bacillariales</taxon>
        <taxon>Bacillariaceae</taxon>
        <taxon>Cylindrotheca</taxon>
    </lineage>
</organism>
<feature type="domain" description="FDX-ACB" evidence="14">
    <location>
        <begin position="358"/>
        <end position="459"/>
    </location>
</feature>
<dbReference type="InterPro" id="IPR045864">
    <property type="entry name" value="aa-tRNA-synth_II/BPL/LPL"/>
</dbReference>
<dbReference type="Pfam" id="PF03147">
    <property type="entry name" value="FDX-ACB"/>
    <property type="match status" value="1"/>
</dbReference>
<evidence type="ECO:0000256" key="4">
    <source>
        <dbReference type="ARBA" id="ARBA00022598"/>
    </source>
</evidence>